<feature type="binding site" evidence="9">
    <location>
        <position position="9"/>
    </location>
    <ligand>
        <name>a divalent metal cation</name>
        <dbReference type="ChEBI" id="CHEBI:60240"/>
    </ligand>
</feature>
<evidence type="ECO:0000259" key="10">
    <source>
        <dbReference type="Pfam" id="PF01975"/>
    </source>
</evidence>
<name>A0A516H4Y4_9PROT</name>
<dbReference type="InterPro" id="IPR036523">
    <property type="entry name" value="SurE-like_sf"/>
</dbReference>
<dbReference type="GO" id="GO:0046872">
    <property type="term" value="F:metal ion binding"/>
    <property type="evidence" value="ECO:0007669"/>
    <property type="project" value="UniProtKB-UniRule"/>
</dbReference>
<comment type="subcellular location">
    <subcellularLocation>
        <location evidence="3 9">Cytoplasm</location>
    </subcellularLocation>
</comment>
<proteinExistence type="inferred from homology"/>
<organism evidence="11 12">
    <name type="scientific">Ferrovibrio terrae</name>
    <dbReference type="NCBI Taxonomy" id="2594003"/>
    <lineage>
        <taxon>Bacteria</taxon>
        <taxon>Pseudomonadati</taxon>
        <taxon>Pseudomonadota</taxon>
        <taxon>Alphaproteobacteria</taxon>
        <taxon>Rhodospirillales</taxon>
        <taxon>Rhodospirillaceae</taxon>
        <taxon>Ferrovibrio</taxon>
    </lineage>
</organism>
<evidence type="ECO:0000256" key="9">
    <source>
        <dbReference type="HAMAP-Rule" id="MF_00060"/>
    </source>
</evidence>
<feature type="domain" description="Survival protein SurE-like phosphatase/nucleotidase" evidence="10">
    <location>
        <begin position="3"/>
        <end position="186"/>
    </location>
</feature>
<dbReference type="GO" id="GO:0008253">
    <property type="term" value="F:5'-nucleotidase activity"/>
    <property type="evidence" value="ECO:0007669"/>
    <property type="project" value="UniProtKB-UniRule"/>
</dbReference>
<feature type="binding site" evidence="9">
    <location>
        <position position="40"/>
    </location>
    <ligand>
        <name>a divalent metal cation</name>
        <dbReference type="ChEBI" id="CHEBI:60240"/>
    </ligand>
</feature>
<gene>
    <name evidence="9 11" type="primary">surE</name>
    <name evidence="11" type="ORF">FNB15_16860</name>
</gene>
<dbReference type="GO" id="GO:0008254">
    <property type="term" value="F:3'-nucleotidase activity"/>
    <property type="evidence" value="ECO:0007669"/>
    <property type="project" value="TreeGrafter"/>
</dbReference>
<dbReference type="HAMAP" id="MF_00060">
    <property type="entry name" value="SurE"/>
    <property type="match status" value="1"/>
</dbReference>
<dbReference type="InterPro" id="IPR030048">
    <property type="entry name" value="SurE"/>
</dbReference>
<sequence length="251" mass="27426">MRILVSNDDGIHAPGLKILEKVARSLSKDVWVVAPEYEQSGASHSLTLTLPLRLRKINARKYAVRGTPTDCVMMAMHEIFKDKRPDLLLSGVNRGANLGEDVTYSGTVAVAMEGSLLGVPSIALSQCFQHGHPVKWGTAEYHAPRVIKKLLKIGWAKDTLINVNFPDVVADSVTGIEVVPQGKRDLADLLLDARVDARSVPYYWIGYRKQKNKAKRHTDLGATESGAISVTPLQLDLTHKTGMKALKAALA</sequence>
<accession>A0A516H4Y4</accession>
<evidence type="ECO:0000313" key="11">
    <source>
        <dbReference type="EMBL" id="QDO98838.1"/>
    </source>
</evidence>
<dbReference type="GO" id="GO:0004309">
    <property type="term" value="F:exopolyphosphatase activity"/>
    <property type="evidence" value="ECO:0007669"/>
    <property type="project" value="TreeGrafter"/>
</dbReference>
<comment type="function">
    <text evidence="9">Nucleotidase that shows phosphatase activity on nucleoside 5'-monophosphates.</text>
</comment>
<comment type="cofactor">
    <cofactor evidence="2">
        <name>Mg(2+)</name>
        <dbReference type="ChEBI" id="CHEBI:18420"/>
    </cofactor>
</comment>
<evidence type="ECO:0000256" key="1">
    <source>
        <dbReference type="ARBA" id="ARBA00000815"/>
    </source>
</evidence>
<dbReference type="EC" id="3.1.3.5" evidence="9"/>
<evidence type="ECO:0000256" key="6">
    <source>
        <dbReference type="ARBA" id="ARBA00022723"/>
    </source>
</evidence>
<dbReference type="Proteomes" id="UP000317496">
    <property type="component" value="Chromosome"/>
</dbReference>
<dbReference type="EMBL" id="CP041636">
    <property type="protein sequence ID" value="QDO98838.1"/>
    <property type="molecule type" value="Genomic_DNA"/>
</dbReference>
<dbReference type="NCBIfam" id="NF001490">
    <property type="entry name" value="PRK00346.1-4"/>
    <property type="match status" value="1"/>
</dbReference>
<dbReference type="PANTHER" id="PTHR30457">
    <property type="entry name" value="5'-NUCLEOTIDASE SURE"/>
    <property type="match status" value="1"/>
</dbReference>
<evidence type="ECO:0000256" key="3">
    <source>
        <dbReference type="ARBA" id="ARBA00004496"/>
    </source>
</evidence>
<dbReference type="GO" id="GO:0005737">
    <property type="term" value="C:cytoplasm"/>
    <property type="evidence" value="ECO:0007669"/>
    <property type="project" value="UniProtKB-SubCell"/>
</dbReference>
<evidence type="ECO:0000256" key="4">
    <source>
        <dbReference type="ARBA" id="ARBA00011062"/>
    </source>
</evidence>
<dbReference type="Pfam" id="PF01975">
    <property type="entry name" value="SurE"/>
    <property type="match status" value="1"/>
</dbReference>
<evidence type="ECO:0000256" key="5">
    <source>
        <dbReference type="ARBA" id="ARBA00022490"/>
    </source>
</evidence>
<evidence type="ECO:0000256" key="8">
    <source>
        <dbReference type="ARBA" id="ARBA00022801"/>
    </source>
</evidence>
<reference evidence="11 12" key="1">
    <citation type="submission" date="2019-07" db="EMBL/GenBank/DDBJ databases">
        <title>Genome sequencing for Ferrovibrio sp. K5.</title>
        <authorList>
            <person name="Park S.-J."/>
        </authorList>
    </citation>
    <scope>NUCLEOTIDE SEQUENCE [LARGE SCALE GENOMIC DNA]</scope>
    <source>
        <strain evidence="11 12">K5</strain>
    </source>
</reference>
<protein>
    <recommendedName>
        <fullName evidence="9">5'-nucleotidase SurE</fullName>
        <ecNumber evidence="9">3.1.3.5</ecNumber>
    </recommendedName>
    <alternativeName>
        <fullName evidence="9">Nucleoside 5'-monophosphate phosphohydrolase</fullName>
    </alternativeName>
</protein>
<dbReference type="Gene3D" id="3.40.1210.10">
    <property type="entry name" value="Survival protein SurE-like phosphatase/nucleotidase"/>
    <property type="match status" value="1"/>
</dbReference>
<feature type="binding site" evidence="9">
    <location>
        <position position="93"/>
    </location>
    <ligand>
        <name>a divalent metal cation</name>
        <dbReference type="ChEBI" id="CHEBI:60240"/>
    </ligand>
</feature>
<dbReference type="FunFam" id="3.40.1210.10:FF:000001">
    <property type="entry name" value="5'/3'-nucleotidase SurE"/>
    <property type="match status" value="1"/>
</dbReference>
<comment type="catalytic activity">
    <reaction evidence="1 9">
        <text>a ribonucleoside 5'-phosphate + H2O = a ribonucleoside + phosphate</text>
        <dbReference type="Rhea" id="RHEA:12484"/>
        <dbReference type="ChEBI" id="CHEBI:15377"/>
        <dbReference type="ChEBI" id="CHEBI:18254"/>
        <dbReference type="ChEBI" id="CHEBI:43474"/>
        <dbReference type="ChEBI" id="CHEBI:58043"/>
        <dbReference type="EC" id="3.1.3.5"/>
    </reaction>
</comment>
<evidence type="ECO:0000313" key="12">
    <source>
        <dbReference type="Proteomes" id="UP000317496"/>
    </source>
</evidence>
<keyword evidence="5 9" id="KW-0963">Cytoplasm</keyword>
<comment type="similarity">
    <text evidence="4 9">Belongs to the SurE nucleotidase family.</text>
</comment>
<dbReference type="KEGG" id="fer:FNB15_16860"/>
<feature type="binding site" evidence="9">
    <location>
        <position position="8"/>
    </location>
    <ligand>
        <name>a divalent metal cation</name>
        <dbReference type="ChEBI" id="CHEBI:60240"/>
    </ligand>
</feature>
<evidence type="ECO:0000256" key="7">
    <source>
        <dbReference type="ARBA" id="ARBA00022741"/>
    </source>
</evidence>
<dbReference type="RefSeq" id="WP_144257835.1">
    <property type="nucleotide sequence ID" value="NZ_CP041636.1"/>
</dbReference>
<dbReference type="InterPro" id="IPR002828">
    <property type="entry name" value="SurE-like_Pase/nucleotidase"/>
</dbReference>
<dbReference type="NCBIfam" id="TIGR00087">
    <property type="entry name" value="surE"/>
    <property type="match status" value="1"/>
</dbReference>
<comment type="cofactor">
    <cofactor evidence="9">
        <name>a divalent metal cation</name>
        <dbReference type="ChEBI" id="CHEBI:60240"/>
    </cofactor>
    <text evidence="9">Binds 1 divalent metal cation per subunit.</text>
</comment>
<dbReference type="GO" id="GO:0000166">
    <property type="term" value="F:nucleotide binding"/>
    <property type="evidence" value="ECO:0007669"/>
    <property type="project" value="UniProtKB-KW"/>
</dbReference>
<keyword evidence="7 9" id="KW-0547">Nucleotide-binding</keyword>
<dbReference type="PANTHER" id="PTHR30457:SF12">
    <property type="entry name" value="5'_3'-NUCLEOTIDASE SURE"/>
    <property type="match status" value="1"/>
</dbReference>
<keyword evidence="12" id="KW-1185">Reference proteome</keyword>
<evidence type="ECO:0000256" key="2">
    <source>
        <dbReference type="ARBA" id="ARBA00001946"/>
    </source>
</evidence>
<dbReference type="SUPFAM" id="SSF64167">
    <property type="entry name" value="SurE-like"/>
    <property type="match status" value="1"/>
</dbReference>
<keyword evidence="8 9" id="KW-0378">Hydrolase</keyword>
<dbReference type="AlphaFoldDB" id="A0A516H4Y4"/>
<dbReference type="OrthoDB" id="9780815at2"/>
<keyword evidence="6 9" id="KW-0479">Metal-binding</keyword>